<dbReference type="SUPFAM" id="SSF52266">
    <property type="entry name" value="SGNH hydrolase"/>
    <property type="match status" value="1"/>
</dbReference>
<gene>
    <name evidence="4" type="ORF">H9L09_13720</name>
</gene>
<keyword evidence="5" id="KW-1185">Reference proteome</keyword>
<evidence type="ECO:0000256" key="2">
    <source>
        <dbReference type="SAM" id="Phobius"/>
    </source>
</evidence>
<dbReference type="InterPro" id="IPR036514">
    <property type="entry name" value="SGNH_hydro_sf"/>
</dbReference>
<feature type="domain" description="SGNH hydrolase-type esterase" evidence="3">
    <location>
        <begin position="73"/>
        <end position="248"/>
    </location>
</feature>
<dbReference type="GO" id="GO:0004622">
    <property type="term" value="F:phosphatidylcholine lysophospholipase activity"/>
    <property type="evidence" value="ECO:0007669"/>
    <property type="project" value="TreeGrafter"/>
</dbReference>
<keyword evidence="2" id="KW-1133">Transmembrane helix</keyword>
<proteinExistence type="predicted"/>
<dbReference type="PANTHER" id="PTHR30383:SF5">
    <property type="entry name" value="SGNH HYDROLASE-TYPE ESTERASE DOMAIN-CONTAINING PROTEIN"/>
    <property type="match status" value="1"/>
</dbReference>
<keyword evidence="2" id="KW-0472">Membrane</keyword>
<reference evidence="4 5" key="1">
    <citation type="submission" date="2020-08" db="EMBL/GenBank/DDBJ databases">
        <title>Genome sequence of Nocardioides mesophilus KACC 16243T.</title>
        <authorList>
            <person name="Hyun D.-W."/>
            <person name="Bae J.-W."/>
        </authorList>
    </citation>
    <scope>NUCLEOTIDE SEQUENCE [LARGE SCALE GENOMIC DNA]</scope>
    <source>
        <strain evidence="4 5">KACC 16243</strain>
    </source>
</reference>
<feature type="compositionally biased region" description="Basic residues" evidence="1">
    <location>
        <begin position="310"/>
        <end position="323"/>
    </location>
</feature>
<dbReference type="PANTHER" id="PTHR30383">
    <property type="entry name" value="THIOESTERASE 1/PROTEASE 1/LYSOPHOSPHOLIPASE L1"/>
    <property type="match status" value="1"/>
</dbReference>
<dbReference type="CDD" id="cd01836">
    <property type="entry name" value="FeeA_FeeB_like"/>
    <property type="match status" value="1"/>
</dbReference>
<protein>
    <submittedName>
        <fullName evidence="4">SGNH/GDSL hydrolase family protein</fullName>
    </submittedName>
</protein>
<dbReference type="InterPro" id="IPR051532">
    <property type="entry name" value="Ester_Hydrolysis_Enzymes"/>
</dbReference>
<evidence type="ECO:0000313" key="5">
    <source>
        <dbReference type="Proteomes" id="UP000515947"/>
    </source>
</evidence>
<dbReference type="KEGG" id="nmes:H9L09_13720"/>
<evidence type="ECO:0000256" key="1">
    <source>
        <dbReference type="SAM" id="MobiDB-lite"/>
    </source>
</evidence>
<dbReference type="Pfam" id="PF13472">
    <property type="entry name" value="Lipase_GDSL_2"/>
    <property type="match status" value="1"/>
</dbReference>
<evidence type="ECO:0000259" key="3">
    <source>
        <dbReference type="Pfam" id="PF13472"/>
    </source>
</evidence>
<dbReference type="AlphaFoldDB" id="A0A7G9R7P7"/>
<feature type="region of interest" description="Disordered" evidence="1">
    <location>
        <begin position="310"/>
        <end position="356"/>
    </location>
</feature>
<dbReference type="Gene3D" id="3.40.50.1110">
    <property type="entry name" value="SGNH hydrolase"/>
    <property type="match status" value="1"/>
</dbReference>
<evidence type="ECO:0000313" key="4">
    <source>
        <dbReference type="EMBL" id="QNN51622.1"/>
    </source>
</evidence>
<dbReference type="EMBL" id="CP060713">
    <property type="protein sequence ID" value="QNN51622.1"/>
    <property type="molecule type" value="Genomic_DNA"/>
</dbReference>
<keyword evidence="2" id="KW-0812">Transmembrane</keyword>
<dbReference type="InterPro" id="IPR013830">
    <property type="entry name" value="SGNH_hydro"/>
</dbReference>
<dbReference type="RefSeq" id="WP_187577458.1">
    <property type="nucleotide sequence ID" value="NZ_CP060713.1"/>
</dbReference>
<dbReference type="Proteomes" id="UP000515947">
    <property type="component" value="Chromosome"/>
</dbReference>
<sequence>MGGVGKAAAARKLAAAAAYGGGGLSLAGASLYGVLRTEALMARRMIGNADGTPPDATGWYGHGRPGPALKMVLLGDSSAAGYGVESVQETPGAHLASGLAEGAERRVFLRSFAFVGAQTRDLARQIDAALPVQPDVAVILVGANDVTHTRRPSESVRLLADGVRRLREADVEVVVGTCPDLGTIEPIAPPLKQIARHWSRRLAAAQTIAVVEAGGRTVSLGSVLGPEFEATPTLFFGPDRFHPSAAGYSSLASVLLPSVLAAVGVIPFEELVPEAFRGETVLPVAQAAVEASKVPGTEIDGTEVAGARRGARGRWVQIRRRRRQPEADAETPTTEVESQPDGADAAESPDRAAEPA</sequence>
<organism evidence="4 5">
    <name type="scientific">Nocardioides mesophilus</name>
    <dbReference type="NCBI Taxonomy" id="433659"/>
    <lineage>
        <taxon>Bacteria</taxon>
        <taxon>Bacillati</taxon>
        <taxon>Actinomycetota</taxon>
        <taxon>Actinomycetes</taxon>
        <taxon>Propionibacteriales</taxon>
        <taxon>Nocardioidaceae</taxon>
        <taxon>Nocardioides</taxon>
    </lineage>
</organism>
<feature type="transmembrane region" description="Helical" evidence="2">
    <location>
        <begin position="13"/>
        <end position="35"/>
    </location>
</feature>
<keyword evidence="4" id="KW-0378">Hydrolase</keyword>
<accession>A0A7G9R7P7</accession>
<name>A0A7G9R7P7_9ACTN</name>